<evidence type="ECO:0000256" key="7">
    <source>
        <dbReference type="ARBA" id="ARBA00023136"/>
    </source>
</evidence>
<dbReference type="Proteomes" id="UP001163823">
    <property type="component" value="Chromosome 9"/>
</dbReference>
<dbReference type="Pfam" id="PF04535">
    <property type="entry name" value="CASP_dom"/>
    <property type="match status" value="1"/>
</dbReference>
<dbReference type="InterPro" id="IPR044173">
    <property type="entry name" value="CASPL"/>
</dbReference>
<evidence type="ECO:0000256" key="1">
    <source>
        <dbReference type="ARBA" id="ARBA00004651"/>
    </source>
</evidence>
<evidence type="ECO:0000313" key="11">
    <source>
        <dbReference type="Proteomes" id="UP001163823"/>
    </source>
</evidence>
<keyword evidence="4 8" id="KW-1003">Cell membrane</keyword>
<keyword evidence="5 8" id="KW-0812">Transmembrane</keyword>
<feature type="transmembrane region" description="Helical" evidence="8">
    <location>
        <begin position="117"/>
        <end position="146"/>
    </location>
</feature>
<gene>
    <name evidence="10" type="ORF">O6P43_021699</name>
</gene>
<name>A0AAD7PH90_QUISA</name>
<evidence type="ECO:0000313" key="10">
    <source>
        <dbReference type="EMBL" id="KAJ7955047.1"/>
    </source>
</evidence>
<dbReference type="EMBL" id="JARAOO010000009">
    <property type="protein sequence ID" value="KAJ7955047.1"/>
    <property type="molecule type" value="Genomic_DNA"/>
</dbReference>
<dbReference type="GO" id="GO:0005886">
    <property type="term" value="C:plasma membrane"/>
    <property type="evidence" value="ECO:0007669"/>
    <property type="project" value="UniProtKB-SubCell"/>
</dbReference>
<reference evidence="10" key="1">
    <citation type="journal article" date="2023" name="Science">
        <title>Elucidation of the pathway for biosynthesis of saponin adjuvants from the soapbark tree.</title>
        <authorList>
            <person name="Reed J."/>
            <person name="Orme A."/>
            <person name="El-Demerdash A."/>
            <person name="Owen C."/>
            <person name="Martin L.B.B."/>
            <person name="Misra R.C."/>
            <person name="Kikuchi S."/>
            <person name="Rejzek M."/>
            <person name="Martin A.C."/>
            <person name="Harkess A."/>
            <person name="Leebens-Mack J."/>
            <person name="Louveau T."/>
            <person name="Stephenson M.J."/>
            <person name="Osbourn A."/>
        </authorList>
    </citation>
    <scope>NUCLEOTIDE SEQUENCE</scope>
    <source>
        <strain evidence="10">S10</strain>
    </source>
</reference>
<feature type="transmembrane region" description="Helical" evidence="8">
    <location>
        <begin position="77"/>
        <end position="105"/>
    </location>
</feature>
<dbReference type="InterPro" id="IPR006459">
    <property type="entry name" value="CASP/CASPL"/>
</dbReference>
<dbReference type="PANTHER" id="PTHR36488">
    <property type="entry name" value="CASP-LIKE PROTEIN 1U1"/>
    <property type="match status" value="1"/>
</dbReference>
<comment type="subcellular location">
    <subcellularLocation>
        <location evidence="1 8">Cell membrane</location>
        <topology evidence="1 8">Multi-pass membrane protein</topology>
    </subcellularLocation>
</comment>
<comment type="similarity">
    <text evidence="2 8">Belongs to the Casparian strip membrane proteins (CASP) family.</text>
</comment>
<dbReference type="InterPro" id="IPR006702">
    <property type="entry name" value="CASP_dom"/>
</dbReference>
<evidence type="ECO:0000259" key="9">
    <source>
        <dbReference type="Pfam" id="PF04535"/>
    </source>
</evidence>
<protein>
    <recommendedName>
        <fullName evidence="8">CASP-like protein</fullName>
    </recommendedName>
</protein>
<dbReference type="AlphaFoldDB" id="A0AAD7PH90"/>
<dbReference type="PANTHER" id="PTHR36488:SF8">
    <property type="entry name" value="CASP-LIKE PROTEIN 1U1"/>
    <property type="match status" value="1"/>
</dbReference>
<evidence type="ECO:0000256" key="2">
    <source>
        <dbReference type="ARBA" id="ARBA00007651"/>
    </source>
</evidence>
<comment type="caution">
    <text evidence="10">The sequence shown here is derived from an EMBL/GenBank/DDBJ whole genome shotgun (WGS) entry which is preliminary data.</text>
</comment>
<feature type="transmembrane region" description="Helical" evidence="8">
    <location>
        <begin position="32"/>
        <end position="51"/>
    </location>
</feature>
<feature type="transmembrane region" description="Helical" evidence="8">
    <location>
        <begin position="166"/>
        <end position="189"/>
    </location>
</feature>
<evidence type="ECO:0000256" key="4">
    <source>
        <dbReference type="ARBA" id="ARBA00022475"/>
    </source>
</evidence>
<feature type="domain" description="Casparian strip membrane protein" evidence="9">
    <location>
        <begin position="29"/>
        <end position="178"/>
    </location>
</feature>
<comment type="subunit">
    <text evidence="3 8">Homodimer and heterodimers.</text>
</comment>
<evidence type="ECO:0000256" key="8">
    <source>
        <dbReference type="RuleBase" id="RU361233"/>
    </source>
</evidence>
<evidence type="ECO:0000256" key="3">
    <source>
        <dbReference type="ARBA" id="ARBA00011489"/>
    </source>
</evidence>
<proteinExistence type="inferred from homology"/>
<evidence type="ECO:0000256" key="5">
    <source>
        <dbReference type="ARBA" id="ARBA00022692"/>
    </source>
</evidence>
<sequence length="194" mass="20455">MENQNKGSIGGVEGGKEVTMVGKLKSKGACDLLLRLLALVLTLSATIVLGVDKQTKIVQLKIAPSLPPLDVPATAKWHYLSACVFFVVSNAIACAYAALSVLLSVANRGGKKGLGMLFVILDTLMVALLFSSIGATGSIGVMGYQGNSHVQWNKVCNVFGKFCNQVAASLVLSFLGSIAFMLLVMVATLRLHQK</sequence>
<keyword evidence="6 8" id="KW-1133">Transmembrane helix</keyword>
<keyword evidence="11" id="KW-1185">Reference proteome</keyword>
<dbReference type="KEGG" id="qsa:O6P43_021699"/>
<dbReference type="NCBIfam" id="TIGR01569">
    <property type="entry name" value="A_tha_TIGR01569"/>
    <property type="match status" value="1"/>
</dbReference>
<keyword evidence="7 8" id="KW-0472">Membrane</keyword>
<accession>A0AAD7PH90</accession>
<organism evidence="10 11">
    <name type="scientific">Quillaja saponaria</name>
    <name type="common">Soap bark tree</name>
    <dbReference type="NCBI Taxonomy" id="32244"/>
    <lineage>
        <taxon>Eukaryota</taxon>
        <taxon>Viridiplantae</taxon>
        <taxon>Streptophyta</taxon>
        <taxon>Embryophyta</taxon>
        <taxon>Tracheophyta</taxon>
        <taxon>Spermatophyta</taxon>
        <taxon>Magnoliopsida</taxon>
        <taxon>eudicotyledons</taxon>
        <taxon>Gunneridae</taxon>
        <taxon>Pentapetalae</taxon>
        <taxon>rosids</taxon>
        <taxon>fabids</taxon>
        <taxon>Fabales</taxon>
        <taxon>Quillajaceae</taxon>
        <taxon>Quillaja</taxon>
    </lineage>
</organism>
<evidence type="ECO:0000256" key="6">
    <source>
        <dbReference type="ARBA" id="ARBA00022989"/>
    </source>
</evidence>